<dbReference type="AlphaFoldDB" id="A0A0P6XX58"/>
<proteinExistence type="inferred from homology"/>
<gene>
    <name evidence="8" type="ORF">SE15_04030</name>
</gene>
<dbReference type="InterPro" id="IPR003760">
    <property type="entry name" value="PnrA-like"/>
</dbReference>
<comment type="caution">
    <text evidence="8">The sequence shown here is derived from an EMBL/GenBank/DDBJ whole genome shotgun (WGS) entry which is preliminary data.</text>
</comment>
<evidence type="ECO:0000256" key="3">
    <source>
        <dbReference type="ARBA" id="ARBA00022475"/>
    </source>
</evidence>
<sequence>MAACQPAATPTPAETKKAKICQVTDVGGIDDKSFNATAWKGVEDAIAKLGVEGKYLESQQQTDYEKNINAFIEEKCDLIVTVGFLLGDATKAAAEKNPDQKFAIVDFAYDPPLNNVLGLTFATDQAAFLAGYAAAGVTKTGKVGTFGGIQIPPVTVFMDGFALGVRYYNEKHGTNVEVLGWDPEKQTGLFTGNFESTDDGRQMGLTLMDEGADIILPVAGPVGLGTAAAVQERGKAWIIGVDTDWTISASQYTPIILTSIMKRMDNAVFAAIEQVLNGTFKGGVYVGTLENEGVGIADFPAGVISDQLKAELDQVKADIIAGKIKTTP</sequence>
<dbReference type="Gene3D" id="3.40.50.2300">
    <property type="match status" value="2"/>
</dbReference>
<dbReference type="SUPFAM" id="SSF53822">
    <property type="entry name" value="Periplasmic binding protein-like I"/>
    <property type="match status" value="1"/>
</dbReference>
<dbReference type="PANTHER" id="PTHR34296:SF2">
    <property type="entry name" value="ABC TRANSPORTER GUANOSINE-BINDING PROTEIN NUPN"/>
    <property type="match status" value="1"/>
</dbReference>
<accession>A0A0P6XX58</accession>
<dbReference type="Pfam" id="PF02608">
    <property type="entry name" value="Bmp"/>
    <property type="match status" value="1"/>
</dbReference>
<evidence type="ECO:0000256" key="6">
    <source>
        <dbReference type="ARBA" id="ARBA00023288"/>
    </source>
</evidence>
<comment type="subcellular location">
    <subcellularLocation>
        <location evidence="1">Cell membrane</location>
        <topology evidence="1">Lipid-anchor</topology>
    </subcellularLocation>
</comment>
<evidence type="ECO:0000256" key="2">
    <source>
        <dbReference type="ARBA" id="ARBA00008610"/>
    </source>
</evidence>
<feature type="domain" description="ABC transporter substrate-binding protein PnrA-like" evidence="7">
    <location>
        <begin position="22"/>
        <end position="324"/>
    </location>
</feature>
<keyword evidence="5" id="KW-0472">Membrane</keyword>
<evidence type="ECO:0000313" key="8">
    <source>
        <dbReference type="EMBL" id="KPL84789.1"/>
    </source>
</evidence>
<dbReference type="PATRIC" id="fig|869279.4.peg.817"/>
<dbReference type="EMBL" id="LGKO01000002">
    <property type="protein sequence ID" value="KPL84789.1"/>
    <property type="molecule type" value="Genomic_DNA"/>
</dbReference>
<keyword evidence="4" id="KW-0732">Signal</keyword>
<keyword evidence="9" id="KW-1185">Reference proteome</keyword>
<reference evidence="8 9" key="1">
    <citation type="submission" date="2015-07" db="EMBL/GenBank/DDBJ databases">
        <title>Whole genome sequence of Thermanaerothrix daxensis DSM 23592.</title>
        <authorList>
            <person name="Hemp J."/>
            <person name="Ward L.M."/>
            <person name="Pace L.A."/>
            <person name="Fischer W.W."/>
        </authorList>
    </citation>
    <scope>NUCLEOTIDE SEQUENCE [LARGE SCALE GENOMIC DNA]</scope>
    <source>
        <strain evidence="8 9">GNS-1</strain>
    </source>
</reference>
<keyword evidence="3" id="KW-1003">Cell membrane</keyword>
<evidence type="ECO:0000313" key="9">
    <source>
        <dbReference type="Proteomes" id="UP000050544"/>
    </source>
</evidence>
<organism evidence="8 9">
    <name type="scientific">Thermanaerothrix daxensis</name>
    <dbReference type="NCBI Taxonomy" id="869279"/>
    <lineage>
        <taxon>Bacteria</taxon>
        <taxon>Bacillati</taxon>
        <taxon>Chloroflexota</taxon>
        <taxon>Anaerolineae</taxon>
        <taxon>Anaerolineales</taxon>
        <taxon>Anaerolineaceae</taxon>
        <taxon>Thermanaerothrix</taxon>
    </lineage>
</organism>
<evidence type="ECO:0000256" key="4">
    <source>
        <dbReference type="ARBA" id="ARBA00022729"/>
    </source>
</evidence>
<dbReference type="CDD" id="cd06354">
    <property type="entry name" value="PBP1_PrnA-like"/>
    <property type="match status" value="1"/>
</dbReference>
<dbReference type="InterPro" id="IPR050957">
    <property type="entry name" value="BMP_lipoprotein"/>
</dbReference>
<evidence type="ECO:0000256" key="5">
    <source>
        <dbReference type="ARBA" id="ARBA00023136"/>
    </source>
</evidence>
<name>A0A0P6XX58_9CHLR</name>
<dbReference type="GO" id="GO:0005886">
    <property type="term" value="C:plasma membrane"/>
    <property type="evidence" value="ECO:0007669"/>
    <property type="project" value="UniProtKB-SubCell"/>
</dbReference>
<dbReference type="Proteomes" id="UP000050544">
    <property type="component" value="Unassembled WGS sequence"/>
</dbReference>
<dbReference type="PANTHER" id="PTHR34296">
    <property type="entry name" value="TRANSCRIPTIONAL ACTIVATOR PROTEIN MED"/>
    <property type="match status" value="1"/>
</dbReference>
<keyword evidence="6" id="KW-0449">Lipoprotein</keyword>
<dbReference type="InterPro" id="IPR028082">
    <property type="entry name" value="Peripla_BP_I"/>
</dbReference>
<protein>
    <submittedName>
        <fullName evidence="8">Membrane protein</fullName>
    </submittedName>
</protein>
<evidence type="ECO:0000259" key="7">
    <source>
        <dbReference type="Pfam" id="PF02608"/>
    </source>
</evidence>
<comment type="similarity">
    <text evidence="2">Belongs to the BMP lipoprotein family.</text>
</comment>
<dbReference type="STRING" id="869279.SE15_04030"/>
<evidence type="ECO:0000256" key="1">
    <source>
        <dbReference type="ARBA" id="ARBA00004193"/>
    </source>
</evidence>